<evidence type="ECO:0000313" key="8">
    <source>
        <dbReference type="EMBL" id="KFX45884.1"/>
    </source>
</evidence>
<accession>A0A093V7C0</accession>
<feature type="transmembrane region" description="Helical" evidence="6">
    <location>
        <begin position="298"/>
        <end position="317"/>
    </location>
</feature>
<evidence type="ECO:0000256" key="5">
    <source>
        <dbReference type="ARBA" id="ARBA00023136"/>
    </source>
</evidence>
<evidence type="ECO:0000256" key="2">
    <source>
        <dbReference type="ARBA" id="ARBA00022448"/>
    </source>
</evidence>
<dbReference type="Pfam" id="PF00324">
    <property type="entry name" value="AA_permease"/>
    <property type="match status" value="1"/>
</dbReference>
<feature type="transmembrane region" description="Helical" evidence="6">
    <location>
        <begin position="117"/>
        <end position="136"/>
    </location>
</feature>
<dbReference type="PANTHER" id="PTHR43495">
    <property type="entry name" value="GABA PERMEASE"/>
    <property type="match status" value="1"/>
</dbReference>
<evidence type="ECO:0000256" key="3">
    <source>
        <dbReference type="ARBA" id="ARBA00022692"/>
    </source>
</evidence>
<proteinExistence type="predicted"/>
<feature type="transmembrane region" description="Helical" evidence="6">
    <location>
        <begin position="82"/>
        <end position="105"/>
    </location>
</feature>
<name>A0A093V7C0_TALMA</name>
<reference key="1">
    <citation type="journal article" date="2014" name="PLoS Genet.">
        <title>Signature Gene Expression Reveals Novel Clues to the Molecular Mechanisms of Dimorphic Transition in Penicillium marneffei.</title>
        <authorList>
            <person name="Yang E."/>
            <person name="Wang G."/>
            <person name="Cai J."/>
            <person name="Woo P.C."/>
            <person name="Lau S.K."/>
            <person name="Yuen K.-Y."/>
            <person name="Chow W.-N."/>
            <person name="Lin X."/>
        </authorList>
    </citation>
    <scope>NUCLEOTIDE SEQUENCE [LARGE SCALE GENOMIC DNA]</scope>
    <source>
        <strain>PM1</strain>
    </source>
</reference>
<feature type="transmembrane region" description="Helical" evidence="6">
    <location>
        <begin position="179"/>
        <end position="204"/>
    </location>
</feature>
<dbReference type="Gene3D" id="1.20.1740.10">
    <property type="entry name" value="Amino acid/polyamine transporter I"/>
    <property type="match status" value="1"/>
</dbReference>
<keyword evidence="4 6" id="KW-1133">Transmembrane helix</keyword>
<dbReference type="EMBL" id="JPOX01000021">
    <property type="protein sequence ID" value="KFX45884.1"/>
    <property type="molecule type" value="Genomic_DNA"/>
</dbReference>
<reference evidence="8" key="2">
    <citation type="journal article" date="2014" name="PLoS Genet.">
        <title>Signature gene expression reveals novel clues to the molecular mechanisms of dimorphic transition in Penicillium marneffei.</title>
        <authorList>
            <person name="Yang E."/>
            <person name="Wang G."/>
            <person name="Cai J."/>
            <person name="Woo P.C."/>
            <person name="Lau S.K."/>
            <person name="Yuen K.-Y."/>
            <person name="Chow W.-N."/>
            <person name="Lin X."/>
        </authorList>
    </citation>
    <scope>NUCLEOTIDE SEQUENCE</scope>
    <source>
        <strain evidence="8">PM1</strain>
    </source>
</reference>
<feature type="transmembrane region" description="Helical" evidence="6">
    <location>
        <begin position="53"/>
        <end position="76"/>
    </location>
</feature>
<feature type="domain" description="Amino acid permease/ SLC12A" evidence="7">
    <location>
        <begin position="5"/>
        <end position="366"/>
    </location>
</feature>
<keyword evidence="2" id="KW-0813">Transport</keyword>
<dbReference type="AlphaFoldDB" id="A0A093V7C0"/>
<gene>
    <name evidence="8" type="ORF">GQ26_0210870</name>
</gene>
<feature type="transmembrane region" description="Helical" evidence="6">
    <location>
        <begin position="12"/>
        <end position="32"/>
    </location>
</feature>
<feature type="transmembrane region" description="Helical" evidence="6">
    <location>
        <begin position="432"/>
        <end position="455"/>
    </location>
</feature>
<dbReference type="GO" id="GO:0016020">
    <property type="term" value="C:membrane"/>
    <property type="evidence" value="ECO:0007669"/>
    <property type="project" value="UniProtKB-SubCell"/>
</dbReference>
<evidence type="ECO:0000256" key="4">
    <source>
        <dbReference type="ARBA" id="ARBA00022989"/>
    </source>
</evidence>
<keyword evidence="5 6" id="KW-0472">Membrane</keyword>
<sequence length="496" mass="53905">MDGFGGPGAAIYAYALLGILSSMVLHNIATMLRVWPVAGALLLYVKHFLDEEIGIVITIVYWLTYCFSASALAATVADLLAIFYLSNGATVAIMIFVTAIPIALNSLSLNRFRDIEIGLGAFKLVVALVIIIAMNVTNSEQSLNDNENSLPGGFNLTANHLQARENLFLGGRPHQTAGWFGGFMSSIFLGSFSLVGIEVIAVTAQETVVYEQRNSELTSRTHWTVTDQFSWPARWVPGVVTGLYIWGAWAVTANIPSTDLPQFYPSNNLTGFTVGPCQASIFIDAACQNGQGNALAKALTVLLMISLTFTATAAFYASSRTLYGFASDMIQSRQVQPTSFLGTIFGFCASKNKHGVPQNAVLVSAWLFWVPFLKFTNAESFSQTRLLTEPVTCPSSYKHHKSKVELVGDSTDSEPMQRHLLVEDNGWYIRNMLISGFAGVFCLLIVVLAGSMYVLETTTALQGVASFGVKGWYPPCVEIEPSRQVLGLSVQTGQFE</sequence>
<keyword evidence="3 6" id="KW-0812">Transmembrane</keyword>
<dbReference type="PANTHER" id="PTHR43495:SF5">
    <property type="entry name" value="GAMMA-AMINOBUTYRIC ACID PERMEASE"/>
    <property type="match status" value="1"/>
</dbReference>
<evidence type="ECO:0000259" key="7">
    <source>
        <dbReference type="Pfam" id="PF00324"/>
    </source>
</evidence>
<evidence type="ECO:0000256" key="6">
    <source>
        <dbReference type="SAM" id="Phobius"/>
    </source>
</evidence>
<comment type="caution">
    <text evidence="8">The sequence shown here is derived from an EMBL/GenBank/DDBJ whole genome shotgun (WGS) entry which is preliminary data.</text>
</comment>
<dbReference type="InterPro" id="IPR004841">
    <property type="entry name" value="AA-permease/SLC12A_dom"/>
</dbReference>
<organism evidence="8">
    <name type="scientific">Talaromyces marneffei PM1</name>
    <dbReference type="NCBI Taxonomy" id="1077442"/>
    <lineage>
        <taxon>Eukaryota</taxon>
        <taxon>Fungi</taxon>
        <taxon>Dikarya</taxon>
        <taxon>Ascomycota</taxon>
        <taxon>Pezizomycotina</taxon>
        <taxon>Eurotiomycetes</taxon>
        <taxon>Eurotiomycetidae</taxon>
        <taxon>Eurotiales</taxon>
        <taxon>Trichocomaceae</taxon>
        <taxon>Talaromyces</taxon>
        <taxon>Talaromyces sect. Talaromyces</taxon>
    </lineage>
</organism>
<comment type="subcellular location">
    <subcellularLocation>
        <location evidence="1">Membrane</location>
        <topology evidence="1">Multi-pass membrane protein</topology>
    </subcellularLocation>
</comment>
<dbReference type="GO" id="GO:0055085">
    <property type="term" value="P:transmembrane transport"/>
    <property type="evidence" value="ECO:0007669"/>
    <property type="project" value="InterPro"/>
</dbReference>
<evidence type="ECO:0000256" key="1">
    <source>
        <dbReference type="ARBA" id="ARBA00004141"/>
    </source>
</evidence>
<protein>
    <submittedName>
        <fullName evidence="8">Putative amino-acid permease meu22</fullName>
    </submittedName>
</protein>